<proteinExistence type="predicted"/>
<evidence type="ECO:0000256" key="2">
    <source>
        <dbReference type="SAM" id="SignalP"/>
    </source>
</evidence>
<gene>
    <name evidence="3" type="ORF">EV702DRAFT_1051321</name>
</gene>
<evidence type="ECO:0000313" key="4">
    <source>
        <dbReference type="Proteomes" id="UP000714275"/>
    </source>
</evidence>
<evidence type="ECO:0000256" key="1">
    <source>
        <dbReference type="SAM" id="MobiDB-lite"/>
    </source>
</evidence>
<feature type="chain" id="PRO_5040438041" description="Secreted protein" evidence="2">
    <location>
        <begin position="32"/>
        <end position="121"/>
    </location>
</feature>
<evidence type="ECO:0000313" key="3">
    <source>
        <dbReference type="EMBL" id="KAG1764585.1"/>
    </source>
</evidence>
<organism evidence="3 4">
    <name type="scientific">Suillus placidus</name>
    <dbReference type="NCBI Taxonomy" id="48579"/>
    <lineage>
        <taxon>Eukaryota</taxon>
        <taxon>Fungi</taxon>
        <taxon>Dikarya</taxon>
        <taxon>Basidiomycota</taxon>
        <taxon>Agaricomycotina</taxon>
        <taxon>Agaricomycetes</taxon>
        <taxon>Agaricomycetidae</taxon>
        <taxon>Boletales</taxon>
        <taxon>Suillineae</taxon>
        <taxon>Suillaceae</taxon>
        <taxon>Suillus</taxon>
    </lineage>
</organism>
<feature type="signal peptide" evidence="2">
    <location>
        <begin position="1"/>
        <end position="31"/>
    </location>
</feature>
<protein>
    <recommendedName>
        <fullName evidence="5">Secreted protein</fullName>
    </recommendedName>
</protein>
<keyword evidence="4" id="KW-1185">Reference proteome</keyword>
<name>A0A9P6ZGV8_9AGAM</name>
<sequence length="121" mass="13300">MSSEINPCRLSRWRGAVGLLLKLLFAADGLAWNGNTEASSHRVHGGHDAHDVLRVYYISYESSMEELMKTNVICVIGATLDTMPDSLGRSRQTTAETRTIHAPPSVVDSGKRTTTTRQQLS</sequence>
<dbReference type="AlphaFoldDB" id="A0A9P6ZGV8"/>
<accession>A0A9P6ZGV8</accession>
<comment type="caution">
    <text evidence="3">The sequence shown here is derived from an EMBL/GenBank/DDBJ whole genome shotgun (WGS) entry which is preliminary data.</text>
</comment>
<feature type="compositionally biased region" description="Polar residues" evidence="1">
    <location>
        <begin position="112"/>
        <end position="121"/>
    </location>
</feature>
<reference evidence="3" key="1">
    <citation type="journal article" date="2020" name="New Phytol.">
        <title>Comparative genomics reveals dynamic genome evolution in host specialist ectomycorrhizal fungi.</title>
        <authorList>
            <person name="Lofgren L.A."/>
            <person name="Nguyen N.H."/>
            <person name="Vilgalys R."/>
            <person name="Ruytinx J."/>
            <person name="Liao H.L."/>
            <person name="Branco S."/>
            <person name="Kuo A."/>
            <person name="LaButti K."/>
            <person name="Lipzen A."/>
            <person name="Andreopoulos W."/>
            <person name="Pangilinan J."/>
            <person name="Riley R."/>
            <person name="Hundley H."/>
            <person name="Na H."/>
            <person name="Barry K."/>
            <person name="Grigoriev I.V."/>
            <person name="Stajich J.E."/>
            <person name="Kennedy P.G."/>
        </authorList>
    </citation>
    <scope>NUCLEOTIDE SEQUENCE</scope>
    <source>
        <strain evidence="3">DOB743</strain>
    </source>
</reference>
<dbReference type="Proteomes" id="UP000714275">
    <property type="component" value="Unassembled WGS sequence"/>
</dbReference>
<feature type="region of interest" description="Disordered" evidence="1">
    <location>
        <begin position="85"/>
        <end position="121"/>
    </location>
</feature>
<evidence type="ECO:0008006" key="5">
    <source>
        <dbReference type="Google" id="ProtNLM"/>
    </source>
</evidence>
<keyword evidence="2" id="KW-0732">Signal</keyword>
<dbReference type="EMBL" id="JABBWD010000123">
    <property type="protein sequence ID" value="KAG1764585.1"/>
    <property type="molecule type" value="Genomic_DNA"/>
</dbReference>